<protein>
    <submittedName>
        <fullName evidence="1">Uncharacterized protein</fullName>
    </submittedName>
</protein>
<evidence type="ECO:0000313" key="1">
    <source>
        <dbReference type="EMBL" id="KTW27980.1"/>
    </source>
</evidence>
<dbReference type="RefSeq" id="XP_018228751.1">
    <property type="nucleotide sequence ID" value="XM_018375210.1"/>
</dbReference>
<comment type="caution">
    <text evidence="1">The sequence shown here is derived from an EMBL/GenBank/DDBJ whole genome shotgun (WGS) entry which is preliminary data.</text>
</comment>
<dbReference type="VEuPathDB" id="FungiDB:T551_02947"/>
<keyword evidence="2" id="KW-1185">Reference proteome</keyword>
<proteinExistence type="predicted"/>
<dbReference type="EMBL" id="LFWA01000013">
    <property type="protein sequence ID" value="KTW27980.1"/>
    <property type="molecule type" value="Genomic_DNA"/>
</dbReference>
<evidence type="ECO:0000313" key="2">
    <source>
        <dbReference type="Proteomes" id="UP000053447"/>
    </source>
</evidence>
<organism evidence="1 2">
    <name type="scientific">Pneumocystis jirovecii (strain RU7)</name>
    <name type="common">Human pneumocystis pneumonia agent</name>
    <dbReference type="NCBI Taxonomy" id="1408657"/>
    <lineage>
        <taxon>Eukaryota</taxon>
        <taxon>Fungi</taxon>
        <taxon>Dikarya</taxon>
        <taxon>Ascomycota</taxon>
        <taxon>Taphrinomycotina</taxon>
        <taxon>Pneumocystomycetes</taxon>
        <taxon>Pneumocystaceae</taxon>
        <taxon>Pneumocystis</taxon>
    </lineage>
</organism>
<accession>A0A0W4ZHY2</accession>
<dbReference type="GeneID" id="28941465"/>
<dbReference type="Proteomes" id="UP000053447">
    <property type="component" value="Unassembled WGS sequence"/>
</dbReference>
<dbReference type="AlphaFoldDB" id="A0A0W4ZHY2"/>
<reference evidence="2" key="1">
    <citation type="journal article" date="2016" name="Nat. Commun.">
        <title>Genome analysis of three Pneumocystis species reveals adaptation mechanisms to life exclusively in mammalian hosts.</title>
        <authorList>
            <person name="Ma L."/>
            <person name="Chen Z."/>
            <person name="Huang D.W."/>
            <person name="Kutty G."/>
            <person name="Ishihara M."/>
            <person name="Wang H."/>
            <person name="Abouelleil A."/>
            <person name="Bishop L."/>
            <person name="Davey E."/>
            <person name="Deng R."/>
            <person name="Deng X."/>
            <person name="Fan L."/>
            <person name="Fantoni G."/>
            <person name="Fitzgerald M."/>
            <person name="Gogineni E."/>
            <person name="Goldberg J.M."/>
            <person name="Handley G."/>
            <person name="Hu X."/>
            <person name="Huber C."/>
            <person name="Jiao X."/>
            <person name="Jones K."/>
            <person name="Levin J.Z."/>
            <person name="Liu Y."/>
            <person name="Macdonald P."/>
            <person name="Melnikov A."/>
            <person name="Raley C."/>
            <person name="Sassi M."/>
            <person name="Sherman B.T."/>
            <person name="Song X."/>
            <person name="Sykes S."/>
            <person name="Tran B."/>
            <person name="Walsh L."/>
            <person name="Xia Y."/>
            <person name="Yang J."/>
            <person name="Young S."/>
            <person name="Zeng Q."/>
            <person name="Zheng X."/>
            <person name="Stephens R."/>
            <person name="Nusbaum C."/>
            <person name="Birren B.W."/>
            <person name="Azadi P."/>
            <person name="Lempicki R.A."/>
            <person name="Cuomo C.A."/>
            <person name="Kovacs J.A."/>
        </authorList>
    </citation>
    <scope>NUCLEOTIDE SEQUENCE [LARGE SCALE GENOMIC DNA]</scope>
    <source>
        <strain evidence="2">RU7</strain>
    </source>
</reference>
<name>A0A0W4ZHY2_PNEJ7</name>
<gene>
    <name evidence="1" type="ORF">T551_02947</name>
</gene>
<sequence>MSENNFNQKLQTDILSRYSDLLRDNPYVGENSFSEYLYYFSEYNFLSNIFPIHNLCHKLEDFYFTCGIQGFEDLIIIESI</sequence>